<dbReference type="EMBL" id="JAPQKN010000001">
    <property type="protein sequence ID" value="KAJ5175197.1"/>
    <property type="molecule type" value="Genomic_DNA"/>
</dbReference>
<dbReference type="PANTHER" id="PTHR42103">
    <property type="entry name" value="ALPHA/BETA-HYDROLASES SUPERFAMILY PROTEIN"/>
    <property type="match status" value="1"/>
</dbReference>
<dbReference type="InterPro" id="IPR029058">
    <property type="entry name" value="AB_hydrolase_fold"/>
</dbReference>
<feature type="region of interest" description="Disordered" evidence="1">
    <location>
        <begin position="193"/>
        <end position="212"/>
    </location>
</feature>
<dbReference type="Gene3D" id="3.40.50.1820">
    <property type="entry name" value="alpha/beta hydrolase"/>
    <property type="match status" value="1"/>
</dbReference>
<accession>A0A9W9IF45</accession>
<feature type="domain" description="AB hydrolase-1" evidence="2">
    <location>
        <begin position="69"/>
        <end position="315"/>
    </location>
</feature>
<evidence type="ECO:0000259" key="2">
    <source>
        <dbReference type="Pfam" id="PF12697"/>
    </source>
</evidence>
<dbReference type="SUPFAM" id="SSF53474">
    <property type="entry name" value="alpha/beta-Hydrolases"/>
    <property type="match status" value="1"/>
</dbReference>
<dbReference type="Proteomes" id="UP001149163">
    <property type="component" value="Unassembled WGS sequence"/>
</dbReference>
<dbReference type="GO" id="GO:0072330">
    <property type="term" value="P:monocarboxylic acid biosynthetic process"/>
    <property type="evidence" value="ECO:0007669"/>
    <property type="project" value="UniProtKB-ARBA"/>
</dbReference>
<dbReference type="GO" id="GO:0017000">
    <property type="term" value="P:antibiotic biosynthetic process"/>
    <property type="evidence" value="ECO:0007669"/>
    <property type="project" value="UniProtKB-ARBA"/>
</dbReference>
<reference evidence="3" key="2">
    <citation type="journal article" date="2023" name="IMA Fungus">
        <title>Comparative genomic study of the Penicillium genus elucidates a diverse pangenome and 15 lateral gene transfer events.</title>
        <authorList>
            <person name="Petersen C."/>
            <person name="Sorensen T."/>
            <person name="Nielsen M.R."/>
            <person name="Sondergaard T.E."/>
            <person name="Sorensen J.L."/>
            <person name="Fitzpatrick D.A."/>
            <person name="Frisvad J.C."/>
            <person name="Nielsen K.L."/>
        </authorList>
    </citation>
    <scope>NUCLEOTIDE SEQUENCE</scope>
    <source>
        <strain evidence="3">IBT 26290</strain>
    </source>
</reference>
<organism evidence="3 4">
    <name type="scientific">Penicillium canariense</name>
    <dbReference type="NCBI Taxonomy" id="189055"/>
    <lineage>
        <taxon>Eukaryota</taxon>
        <taxon>Fungi</taxon>
        <taxon>Dikarya</taxon>
        <taxon>Ascomycota</taxon>
        <taxon>Pezizomycotina</taxon>
        <taxon>Eurotiomycetes</taxon>
        <taxon>Eurotiomycetidae</taxon>
        <taxon>Eurotiales</taxon>
        <taxon>Aspergillaceae</taxon>
        <taxon>Penicillium</taxon>
    </lineage>
</organism>
<comment type="caution">
    <text evidence="3">The sequence shown here is derived from an EMBL/GenBank/DDBJ whole genome shotgun (WGS) entry which is preliminary data.</text>
</comment>
<evidence type="ECO:0000313" key="3">
    <source>
        <dbReference type="EMBL" id="KAJ5175197.1"/>
    </source>
</evidence>
<dbReference type="PANTHER" id="PTHR42103:SF2">
    <property type="entry name" value="AB HYDROLASE-1 DOMAIN-CONTAINING PROTEIN"/>
    <property type="match status" value="1"/>
</dbReference>
<dbReference type="GeneID" id="81422375"/>
<protein>
    <recommendedName>
        <fullName evidence="2">AB hydrolase-1 domain-containing protein</fullName>
    </recommendedName>
</protein>
<name>A0A9W9IF45_9EURO</name>
<dbReference type="AlphaFoldDB" id="A0A9W9IF45"/>
<sequence length="329" mass="35726">MDLQSPTFSFTIPSIHDGCKLECRLYLPHQLQDIEPEASGTSSATCGAIVAHPYAPLGGCYDDPIVGFVGGELLQAGYIVGTFNFRGAGGSEGRTSWTAKPELGDYVSFYGFMLNYLHEVNATLFTGQNEIPASKASRTESRRVHLVIGGYSYGSMVASHVPTLDVMLDLFCDGTVTPAAIDEIGRAARKIAVQSTRRPPANPDRHADQPGPRAATTISYLLVSPLLPPVSQLLTVFSALSVNVGDQTSAQARPGGRPADQLSAHRTLALFGDQDTFTAARKLQRWSAEMARMPQSQFRGCEIEGAGHFWREHGVETRARQSLREWLRS</sequence>
<dbReference type="RefSeq" id="XP_056546805.1">
    <property type="nucleotide sequence ID" value="XM_056683199.1"/>
</dbReference>
<evidence type="ECO:0000256" key="1">
    <source>
        <dbReference type="SAM" id="MobiDB-lite"/>
    </source>
</evidence>
<dbReference type="Pfam" id="PF12697">
    <property type="entry name" value="Abhydrolase_6"/>
    <property type="match status" value="1"/>
</dbReference>
<dbReference type="OrthoDB" id="10260961at2759"/>
<proteinExistence type="predicted"/>
<evidence type="ECO:0000313" key="4">
    <source>
        <dbReference type="Proteomes" id="UP001149163"/>
    </source>
</evidence>
<dbReference type="InterPro" id="IPR000073">
    <property type="entry name" value="AB_hydrolase_1"/>
</dbReference>
<reference evidence="3" key="1">
    <citation type="submission" date="2022-11" db="EMBL/GenBank/DDBJ databases">
        <authorList>
            <person name="Petersen C."/>
        </authorList>
    </citation>
    <scope>NUCLEOTIDE SEQUENCE</scope>
    <source>
        <strain evidence="3">IBT 26290</strain>
    </source>
</reference>
<keyword evidence="4" id="KW-1185">Reference proteome</keyword>
<gene>
    <name evidence="3" type="ORF">N7482_001074</name>
</gene>